<dbReference type="InterPro" id="IPR000157">
    <property type="entry name" value="TIR_dom"/>
</dbReference>
<reference evidence="3 4" key="1">
    <citation type="journal article" date="2003" name="Proc. Natl. Acad. Sci. U.S.A.">
        <title>Complete genome sequence of the marine planctomycete Pirellula sp. strain 1.</title>
        <authorList>
            <person name="Gloeckner F.O."/>
            <person name="Kube M."/>
            <person name="Bauer M."/>
            <person name="Teeling H."/>
            <person name="Lombardot T."/>
            <person name="Ludwig W."/>
            <person name="Gade D."/>
            <person name="Beck A."/>
            <person name="Borzym K."/>
            <person name="Heitmann K."/>
            <person name="Rabus R."/>
            <person name="Schlesner H."/>
            <person name="Amann R."/>
            <person name="Reinhardt R."/>
        </authorList>
    </citation>
    <scope>NUCLEOTIDE SEQUENCE [LARGE SCALE GENOMIC DNA]</scope>
    <source>
        <strain evidence="4">DSM 10527 / NCIMB 13988 / SH1</strain>
    </source>
</reference>
<evidence type="ECO:0000313" key="4">
    <source>
        <dbReference type="Proteomes" id="UP000001025"/>
    </source>
</evidence>
<dbReference type="Gene3D" id="3.40.50.10140">
    <property type="entry name" value="Toll/interleukin-1 receptor homology (TIR) domain"/>
    <property type="match status" value="1"/>
</dbReference>
<dbReference type="Pfam" id="PF01381">
    <property type="entry name" value="HTH_3"/>
    <property type="match status" value="1"/>
</dbReference>
<proteinExistence type="predicted"/>
<dbReference type="SMART" id="SM00530">
    <property type="entry name" value="HTH_XRE"/>
    <property type="match status" value="1"/>
</dbReference>
<dbReference type="CDD" id="cd00093">
    <property type="entry name" value="HTH_XRE"/>
    <property type="match status" value="1"/>
</dbReference>
<evidence type="ECO:0000313" key="3">
    <source>
        <dbReference type="EMBL" id="CAD73582.1"/>
    </source>
</evidence>
<dbReference type="EnsemblBacteria" id="CAD73582">
    <property type="protein sequence ID" value="CAD73582"/>
    <property type="gene ID" value="RB4097"/>
</dbReference>
<dbReference type="GO" id="GO:0003677">
    <property type="term" value="F:DNA binding"/>
    <property type="evidence" value="ECO:0007669"/>
    <property type="project" value="InterPro"/>
</dbReference>
<evidence type="ECO:0000256" key="1">
    <source>
        <dbReference type="SAM" id="Phobius"/>
    </source>
</evidence>
<dbReference type="OrthoDB" id="292901at2"/>
<dbReference type="InterPro" id="IPR001387">
    <property type="entry name" value="Cro/C1-type_HTH"/>
</dbReference>
<dbReference type="Gene3D" id="3.40.50.1820">
    <property type="entry name" value="alpha/beta hydrolase"/>
    <property type="match status" value="1"/>
</dbReference>
<evidence type="ECO:0000259" key="2">
    <source>
        <dbReference type="PROSITE" id="PS50943"/>
    </source>
</evidence>
<dbReference type="InterPro" id="IPR035897">
    <property type="entry name" value="Toll_tir_struct_dom_sf"/>
</dbReference>
<dbReference type="AlphaFoldDB" id="Q7UT57"/>
<name>Q7UT57_RHOBA</name>
<dbReference type="PATRIC" id="fig|243090.15.peg.1905"/>
<dbReference type="Proteomes" id="UP000001025">
    <property type="component" value="Chromosome"/>
</dbReference>
<dbReference type="Gene3D" id="1.10.260.40">
    <property type="entry name" value="lambda repressor-like DNA-binding domains"/>
    <property type="match status" value="1"/>
</dbReference>
<dbReference type="PROSITE" id="PS50943">
    <property type="entry name" value="HTH_CROC1"/>
    <property type="match status" value="1"/>
</dbReference>
<keyword evidence="4" id="KW-1185">Reference proteome</keyword>
<dbReference type="GO" id="GO:0007165">
    <property type="term" value="P:signal transduction"/>
    <property type="evidence" value="ECO:0007669"/>
    <property type="project" value="InterPro"/>
</dbReference>
<organism evidence="3 4">
    <name type="scientific">Rhodopirellula baltica (strain DSM 10527 / NCIMB 13988 / SH1)</name>
    <dbReference type="NCBI Taxonomy" id="243090"/>
    <lineage>
        <taxon>Bacteria</taxon>
        <taxon>Pseudomonadati</taxon>
        <taxon>Planctomycetota</taxon>
        <taxon>Planctomycetia</taxon>
        <taxon>Pirellulales</taxon>
        <taxon>Pirellulaceae</taxon>
        <taxon>Rhodopirellula</taxon>
    </lineage>
</organism>
<dbReference type="SUPFAM" id="SSF47413">
    <property type="entry name" value="lambda repressor-like DNA-binding domains"/>
    <property type="match status" value="1"/>
</dbReference>
<dbReference type="eggNOG" id="COG2944">
    <property type="taxonomic scope" value="Bacteria"/>
</dbReference>
<protein>
    <submittedName>
        <fullName evidence="3">Similar to ymc</fullName>
    </submittedName>
</protein>
<feature type="domain" description="HTH cro/C1-type" evidence="2">
    <location>
        <begin position="187"/>
        <end position="242"/>
    </location>
</feature>
<feature type="transmembrane region" description="Helical" evidence="1">
    <location>
        <begin position="468"/>
        <end position="488"/>
    </location>
</feature>
<dbReference type="Pfam" id="PF13676">
    <property type="entry name" value="TIR_2"/>
    <property type="match status" value="1"/>
</dbReference>
<dbReference type="EMBL" id="BX294139">
    <property type="protein sequence ID" value="CAD73582.1"/>
    <property type="molecule type" value="Genomic_DNA"/>
</dbReference>
<dbReference type="SUPFAM" id="SSF53474">
    <property type="entry name" value="alpha/beta-Hydrolases"/>
    <property type="match status" value="1"/>
</dbReference>
<accession>Q7UT57</accession>
<dbReference type="SUPFAM" id="SSF52200">
    <property type="entry name" value="Toll/Interleukin receptor TIR domain"/>
    <property type="match status" value="1"/>
</dbReference>
<dbReference type="InterPro" id="IPR010982">
    <property type="entry name" value="Lambda_DNA-bd_dom_sf"/>
</dbReference>
<dbReference type="KEGG" id="rba:RB4097"/>
<keyword evidence="1" id="KW-0472">Membrane</keyword>
<dbReference type="STRING" id="243090.RB4097"/>
<keyword evidence="1" id="KW-0812">Transmembrane</keyword>
<dbReference type="HOGENOM" id="CLU_378066_0_0_0"/>
<dbReference type="InParanoid" id="Q7UT57"/>
<dbReference type="InterPro" id="IPR029058">
    <property type="entry name" value="AB_hydrolase_fold"/>
</dbReference>
<sequence length="733" mass="83208">MPVDISKPYGISAIRLKDLASNPRISNRICLVTKGDIVKGEFDVFLCHNSADKQEVRKVATELAANGLTYWLDEEQLRPGLPWQRTLERAIVDIRAAAVFIGGSGLGPWQEMEQEALLRRLVKDDCPVIPVILPSCQSTPDLPVFLEGMNWVDFRSTTADPLRRLIWGITGRAPGETHSDFPTGPRIKELRLREKLTQAQLADLIAVSPATVSKWETGKQIAPQSQARKICAVLEKEQVQETVCDVVVLLHGIRDRGEWQQMMRRILEENTVNLKVFGCKYGYFDVFRFLAPWDWGKRPRERAERQLRLVKKAFPNARTTVIAHSYGTYLLTRILTDKSDIELWRVILCGSVVDENFQWDKVSHLVGDRNDPEKRKYIINDCGSRDIWPVLGKSAGWGYGAAGVDGFGQICVQDRFHLGGHSLFFDEEFVSTWWKPLVEGRLLANPDGNTSQRKDMPTWLTFFDFVPLRWLIVLLVVFACVALASICYRLMPNSSRRSNVVGSASLDVSDRMFTVVDVLTDEIVARKAVLTYTSDEMPLSNTSISGQLGQIKDPGDIGNIESVEISGFRYRARTRMKLMVERINPLYEQSIRPLDEYDLPSHEIYDLAKQTGRPDEFALTVYNETNSHVDLLFLHYAPVKFQSPFGDAWELVIPPIAPGPKGIRTLNEFNKEVGLFLVFASMNGMRSEHVLTQDFYLHEAPLLIIKFGRNGLSSELLWGEDSRAFLEKRTRDE</sequence>
<keyword evidence="1" id="KW-1133">Transmembrane helix</keyword>
<gene>
    <name evidence="3" type="ordered locus">RB4097</name>
</gene>